<dbReference type="InterPro" id="IPR009880">
    <property type="entry name" value="Glyoxal_oxidase_N"/>
</dbReference>
<keyword evidence="6" id="KW-1185">Reference proteome</keyword>
<dbReference type="VEuPathDB" id="FungiDB:UMAG_02809"/>
<dbReference type="STRING" id="237631.A0A0D1CSI0"/>
<feature type="domain" description="Galactose oxidase-like Early set" evidence="4">
    <location>
        <begin position="525"/>
        <end position="627"/>
    </location>
</feature>
<dbReference type="GeneID" id="23563466"/>
<dbReference type="Pfam" id="PF09118">
    <property type="entry name" value="GO-like_E_set"/>
    <property type="match status" value="1"/>
</dbReference>
<dbReference type="CDD" id="cd02851">
    <property type="entry name" value="E_set_GO_C"/>
    <property type="match status" value="1"/>
</dbReference>
<dbReference type="Pfam" id="PF07250">
    <property type="entry name" value="Glyoxal_oxid_N"/>
    <property type="match status" value="1"/>
</dbReference>
<dbReference type="Gene3D" id="2.130.10.80">
    <property type="entry name" value="Galactose oxidase/kelch, beta-propeller"/>
    <property type="match status" value="1"/>
</dbReference>
<keyword evidence="1 2" id="KW-0732">Signal</keyword>
<dbReference type="SMART" id="SM00612">
    <property type="entry name" value="Kelch"/>
    <property type="match status" value="3"/>
</dbReference>
<proteinExistence type="predicted"/>
<evidence type="ECO:0000313" key="5">
    <source>
        <dbReference type="EMBL" id="KIS69478.1"/>
    </source>
</evidence>
<gene>
    <name evidence="5" type="ORF">UMAG_02809</name>
</gene>
<organism evidence="5 6">
    <name type="scientific">Mycosarcoma maydis</name>
    <name type="common">Corn smut fungus</name>
    <name type="synonym">Ustilago maydis</name>
    <dbReference type="NCBI Taxonomy" id="5270"/>
    <lineage>
        <taxon>Eukaryota</taxon>
        <taxon>Fungi</taxon>
        <taxon>Dikarya</taxon>
        <taxon>Basidiomycota</taxon>
        <taxon>Ustilaginomycotina</taxon>
        <taxon>Ustilaginomycetes</taxon>
        <taxon>Ustilaginales</taxon>
        <taxon>Ustilaginaceae</taxon>
        <taxon>Mycosarcoma</taxon>
    </lineage>
</organism>
<dbReference type="InterPro" id="IPR037293">
    <property type="entry name" value="Gal_Oxidase_central_sf"/>
</dbReference>
<evidence type="ECO:0000259" key="4">
    <source>
        <dbReference type="Pfam" id="PF09118"/>
    </source>
</evidence>
<reference evidence="5 6" key="1">
    <citation type="journal article" date="2006" name="Nature">
        <title>Insights from the genome of the biotrophic fungal plant pathogen Ustilago maydis.</title>
        <authorList>
            <person name="Kamper J."/>
            <person name="Kahmann R."/>
            <person name="Bolker M."/>
            <person name="Ma L.J."/>
            <person name="Brefort T."/>
            <person name="Saville B.J."/>
            <person name="Banuett F."/>
            <person name="Kronstad J.W."/>
            <person name="Gold S.E."/>
            <person name="Muller O."/>
            <person name="Perlin M.H."/>
            <person name="Wosten H.A."/>
            <person name="de Vries R."/>
            <person name="Ruiz-Herrera J."/>
            <person name="Reynaga-Pena C.G."/>
            <person name="Snetselaar K."/>
            <person name="McCann M."/>
            <person name="Perez-Martin J."/>
            <person name="Feldbrugge M."/>
            <person name="Basse C.W."/>
            <person name="Steinberg G."/>
            <person name="Ibeas J.I."/>
            <person name="Holloman W."/>
            <person name="Guzman P."/>
            <person name="Farman M."/>
            <person name="Stajich J.E."/>
            <person name="Sentandreu R."/>
            <person name="Gonzalez-Prieto J.M."/>
            <person name="Kennell J.C."/>
            <person name="Molina L."/>
            <person name="Schirawski J."/>
            <person name="Mendoza-Mendoza A."/>
            <person name="Greilinger D."/>
            <person name="Munch K."/>
            <person name="Rossel N."/>
            <person name="Scherer M."/>
            <person name="Vranes M."/>
            <person name="Ladendorf O."/>
            <person name="Vincon V."/>
            <person name="Fuchs U."/>
            <person name="Sandrock B."/>
            <person name="Meng S."/>
            <person name="Ho E.C."/>
            <person name="Cahill M.J."/>
            <person name="Boyce K.J."/>
            <person name="Klose J."/>
            <person name="Klosterman S.J."/>
            <person name="Deelstra H.J."/>
            <person name="Ortiz-Castellanos L."/>
            <person name="Li W."/>
            <person name="Sanchez-Alonso P."/>
            <person name="Schreier P.H."/>
            <person name="Hauser-Hahn I."/>
            <person name="Vaupel M."/>
            <person name="Koopmann E."/>
            <person name="Friedrich G."/>
            <person name="Voss H."/>
            <person name="Schluter T."/>
            <person name="Margolis J."/>
            <person name="Platt D."/>
            <person name="Swimmer C."/>
            <person name="Gnirke A."/>
            <person name="Chen F."/>
            <person name="Vysotskaia V."/>
            <person name="Mannhaupt G."/>
            <person name="Guldener U."/>
            <person name="Munsterkotter M."/>
            <person name="Haase D."/>
            <person name="Oesterheld M."/>
            <person name="Mewes H.W."/>
            <person name="Mauceli E.W."/>
            <person name="DeCaprio D."/>
            <person name="Wade C.M."/>
            <person name="Butler J."/>
            <person name="Young S."/>
            <person name="Jaffe D.B."/>
            <person name="Calvo S."/>
            <person name="Nusbaum C."/>
            <person name="Galagan J."/>
            <person name="Birren B.W."/>
        </authorList>
    </citation>
    <scope>NUCLEOTIDE SEQUENCE [LARGE SCALE GENOMIC DNA]</scope>
    <source>
        <strain evidence="6">DSM 14603 / FGSC 9021 / UM521</strain>
    </source>
</reference>
<dbReference type="InParanoid" id="A0A0D1CSI0"/>
<name>A0A0D1CSI0_MYCMD</name>
<evidence type="ECO:0000313" key="6">
    <source>
        <dbReference type="Proteomes" id="UP000000561"/>
    </source>
</evidence>
<dbReference type="SUPFAM" id="SSF81296">
    <property type="entry name" value="E set domains"/>
    <property type="match status" value="1"/>
</dbReference>
<dbReference type="Proteomes" id="UP000000561">
    <property type="component" value="Chromosome 6"/>
</dbReference>
<dbReference type="eggNOG" id="ENOG502SCD5">
    <property type="taxonomic scope" value="Eukaryota"/>
</dbReference>
<dbReference type="OrthoDB" id="2019572at2759"/>
<accession>A0A0D1CSI0</accession>
<dbReference type="InterPro" id="IPR014756">
    <property type="entry name" value="Ig_E-set"/>
</dbReference>
<dbReference type="InterPro" id="IPR011043">
    <property type="entry name" value="Gal_Oxase/kelch_b-propeller"/>
</dbReference>
<feature type="chain" id="PRO_5002228594" evidence="2">
    <location>
        <begin position="30"/>
        <end position="630"/>
    </location>
</feature>
<protein>
    <submittedName>
        <fullName evidence="5">Galactose oxidase</fullName>
    </submittedName>
</protein>
<dbReference type="InterPro" id="IPR006652">
    <property type="entry name" value="Kelch_1"/>
</dbReference>
<dbReference type="KEGG" id="uma:UMAG_02809"/>
<dbReference type="Gene3D" id="2.60.40.10">
    <property type="entry name" value="Immunoglobulins"/>
    <property type="match status" value="1"/>
</dbReference>
<feature type="signal peptide" evidence="2">
    <location>
        <begin position="1"/>
        <end position="29"/>
    </location>
</feature>
<evidence type="ECO:0000256" key="2">
    <source>
        <dbReference type="SAM" id="SignalP"/>
    </source>
</evidence>
<dbReference type="EMBL" id="CM003145">
    <property type="protein sequence ID" value="KIS69478.1"/>
    <property type="molecule type" value="Genomic_DNA"/>
</dbReference>
<dbReference type="PANTHER" id="PTHR32208:SF56">
    <property type="entry name" value="GALACTOSE OXIDASE-RELATED"/>
    <property type="match status" value="1"/>
</dbReference>
<dbReference type="OMA" id="CADRCAR"/>
<dbReference type="SUPFAM" id="SSF50965">
    <property type="entry name" value="Galactose oxidase, central domain"/>
    <property type="match status" value="1"/>
</dbReference>
<evidence type="ECO:0000259" key="3">
    <source>
        <dbReference type="Pfam" id="PF07250"/>
    </source>
</evidence>
<dbReference type="InterPro" id="IPR015202">
    <property type="entry name" value="GO-like_E_set"/>
</dbReference>
<dbReference type="PANTHER" id="PTHR32208">
    <property type="entry name" value="SECRETED PROTEIN-RELATED"/>
    <property type="match status" value="1"/>
</dbReference>
<dbReference type="AlphaFoldDB" id="A0A0D1CSI0"/>
<dbReference type="InterPro" id="IPR013783">
    <property type="entry name" value="Ig-like_fold"/>
</dbReference>
<feature type="domain" description="Glyoxal oxidase N-terminal" evidence="3">
    <location>
        <begin position="183"/>
        <end position="490"/>
    </location>
</feature>
<sequence>MVKPFFAHLSLGSWLLLASLSNHASVVNAQDITGGCPTAASTYTTSNNVAFSVCPQTDYHVDNLQSVAQPDRNACIEWCSNTPGCIYGVWDPAVRMCNSKGSPYTPTWQQNRNYDSFVMTDAGLKAPATLVKNGQWSSVIPLNVNPVAVYLVPQYPRVTKFLAFSSWSPVTFGGAPQYQTAFVSYDISSNSQSAFTVANTMHDMFCPGMNALSDGRLLIDGGNTDSAVTIYDPFTNTFSRGANMTMGRGYQTSVTLSDGRSFTIGGSYTGGTGGQNGVPLKDGEVYDASTNRWTALPDAKVQPMLTTYDNAGAWRTDNHAWLFAWSGGSVLQAGPSKQMNWYRTSGTGSVTSAGIRNSNNDQMCAVNVMYDNGKIFAAGGSQSYSDSDGLKVAHRITINGVNRAPSVQQLPNMNYARAYANTVVLPNGQVFIAGGQTWAKGFSDRNSVLQAEIWDPKTNAFTLVAASSVPRNYHSTTLLMPDGRVMSGGGGLCYVNGGCDDANHADMQFYTPPYLFDSNGNAAARPRVTTLRSSQQNGSKIRVAPGGTLTVTLDSVSALTHVLVRLGSSTHSIDSDQRRIPLTVVRTSGSTVTLRVPSDNGIVPPGFWYYFAVAPSGSHSMGLTVNVLKA</sequence>
<evidence type="ECO:0000256" key="1">
    <source>
        <dbReference type="ARBA" id="ARBA00022729"/>
    </source>
</evidence>
<dbReference type="RefSeq" id="XP_011389156.1">
    <property type="nucleotide sequence ID" value="XM_011390854.1"/>
</dbReference>